<feature type="region of interest" description="Disordered" evidence="2">
    <location>
        <begin position="116"/>
        <end position="140"/>
    </location>
</feature>
<name>A0A7R7DSH6_9ACTN</name>
<dbReference type="SUPFAM" id="SSF52540">
    <property type="entry name" value="P-loop containing nucleoside triphosphate hydrolases"/>
    <property type="match status" value="1"/>
</dbReference>
<dbReference type="SMART" id="SM00028">
    <property type="entry name" value="TPR"/>
    <property type="match status" value="5"/>
</dbReference>
<proteinExistence type="predicted"/>
<gene>
    <name evidence="4" type="ORF">Athai_45830</name>
</gene>
<evidence type="ECO:0000259" key="3">
    <source>
        <dbReference type="Pfam" id="PF00931"/>
    </source>
</evidence>
<accession>A0A7R7DSH6</accession>
<feature type="domain" description="NB-ARC" evidence="3">
    <location>
        <begin position="185"/>
        <end position="332"/>
    </location>
</feature>
<dbReference type="KEGG" id="atl:Athai_45830"/>
<evidence type="ECO:0000313" key="5">
    <source>
        <dbReference type="Proteomes" id="UP000611640"/>
    </source>
</evidence>
<keyword evidence="1" id="KW-0802">TPR repeat</keyword>
<evidence type="ECO:0000256" key="1">
    <source>
        <dbReference type="PROSITE-ProRule" id="PRU00339"/>
    </source>
</evidence>
<dbReference type="PROSITE" id="PS50005">
    <property type="entry name" value="TPR"/>
    <property type="match status" value="1"/>
</dbReference>
<feature type="compositionally biased region" description="Low complexity" evidence="2">
    <location>
        <begin position="119"/>
        <end position="135"/>
    </location>
</feature>
<dbReference type="Pfam" id="PF00931">
    <property type="entry name" value="NB-ARC"/>
    <property type="match status" value="1"/>
</dbReference>
<dbReference type="SUPFAM" id="SSF48452">
    <property type="entry name" value="TPR-like"/>
    <property type="match status" value="2"/>
</dbReference>
<dbReference type="Pfam" id="PF13424">
    <property type="entry name" value="TPR_12"/>
    <property type="match status" value="2"/>
</dbReference>
<dbReference type="GO" id="GO:0043531">
    <property type="term" value="F:ADP binding"/>
    <property type="evidence" value="ECO:0007669"/>
    <property type="project" value="InterPro"/>
</dbReference>
<organism evidence="4 5">
    <name type="scientific">Actinocatenispora thailandica</name>
    <dbReference type="NCBI Taxonomy" id="227318"/>
    <lineage>
        <taxon>Bacteria</taxon>
        <taxon>Bacillati</taxon>
        <taxon>Actinomycetota</taxon>
        <taxon>Actinomycetes</taxon>
        <taxon>Micromonosporales</taxon>
        <taxon>Micromonosporaceae</taxon>
        <taxon>Actinocatenispora</taxon>
    </lineage>
</organism>
<sequence length="824" mass="89367">MILVGRVEAPDPMSAATPAEFVDRLVELRLWSGQPSMRMLRQLGGSRRTPRGDEIAALAPSTVSWMLSGKGLPKLPRLEFIESYVTACAAFCGRQESEIASYLDRWRQAWRALAGATKSPADAPPDSAAPGPEAEAAPREYSRAAVRRPALLPADGPFVARRNQLRILDSLLPNGSADRASGPLTIATISGMAGIGKTALAVHWAHRVAARFPDGQLYVNLRGFAPSGAPMPAAEAVRDFIEALCPPTERIPTDPAAQVARYRSLLAGRRVLLVLDNARDAEQVRPLLPGSASCLVLVTSRNRLTGLVAEHGARPVPLDLFTRAEADELLRDRLGPERVLADRAGLDDLARHCARLPLATAIAAARAAVDPHRSLTGLAAELADVPARLTALDTGDPNTTLRSVFSWSYRALSTEAQRLFRLLGLYPGPGVSVPVAASLLGLPVADARRMLSELTEVNLLTEDTPGRFTLHDLLGAYAAELAEAHEAGAERRTAQRRVLDHFLHTAQRADLRLNPQRDRAPLAPALPGVTVAELADADAAVGWFTAEAAAALALIEFAGRHGFHSQAHQLAWLLATFLDQRGRWDDEVASQLHAVAAAQRVGDRVAETRAQRTLAHAYGRLRRFEEAHTHARRSLDLATEAGDDAGRANAYIRIAYLYEDENRPADTIDAAERALELFRRTGNRSGQADTLNLIGWCHALLARYDEALSRCSAAYQLHREIGSVRGEAAALDSLGYSRHQLGEYAQAVDCFQDALQRYEALGGFRPEEVDVLVHLGDSYRALGTEDRARGAWQRAVDLLAETDTPDHPYAERLRIELGHASATG</sequence>
<dbReference type="InterPro" id="IPR019734">
    <property type="entry name" value="TPR_rpt"/>
</dbReference>
<reference evidence="4 5" key="1">
    <citation type="submission" date="2020-08" db="EMBL/GenBank/DDBJ databases">
        <title>Whole genome shotgun sequence of Actinocatenispora thailandica NBRC 105041.</title>
        <authorList>
            <person name="Komaki H."/>
            <person name="Tamura T."/>
        </authorList>
    </citation>
    <scope>NUCLEOTIDE SEQUENCE [LARGE SCALE GENOMIC DNA]</scope>
    <source>
        <strain evidence="4 5">NBRC 105041</strain>
    </source>
</reference>
<evidence type="ECO:0000313" key="4">
    <source>
        <dbReference type="EMBL" id="BCJ37080.1"/>
    </source>
</evidence>
<dbReference type="Proteomes" id="UP000611640">
    <property type="component" value="Chromosome"/>
</dbReference>
<keyword evidence="5" id="KW-1185">Reference proteome</keyword>
<dbReference type="InterPro" id="IPR011990">
    <property type="entry name" value="TPR-like_helical_dom_sf"/>
</dbReference>
<evidence type="ECO:0000256" key="2">
    <source>
        <dbReference type="SAM" id="MobiDB-lite"/>
    </source>
</evidence>
<dbReference type="Gene3D" id="1.25.40.10">
    <property type="entry name" value="Tetratricopeptide repeat domain"/>
    <property type="match status" value="1"/>
</dbReference>
<dbReference type="EMBL" id="AP023355">
    <property type="protein sequence ID" value="BCJ37080.1"/>
    <property type="molecule type" value="Genomic_DNA"/>
</dbReference>
<dbReference type="RefSeq" id="WP_203963345.1">
    <property type="nucleotide sequence ID" value="NZ_AP023355.1"/>
</dbReference>
<dbReference type="PANTHER" id="PTHR47691">
    <property type="entry name" value="REGULATOR-RELATED"/>
    <property type="match status" value="1"/>
</dbReference>
<dbReference type="PANTHER" id="PTHR47691:SF3">
    <property type="entry name" value="HTH-TYPE TRANSCRIPTIONAL REGULATOR RV0890C-RELATED"/>
    <property type="match status" value="1"/>
</dbReference>
<protein>
    <recommendedName>
        <fullName evidence="3">NB-ARC domain-containing protein</fullName>
    </recommendedName>
</protein>
<dbReference type="InterPro" id="IPR002182">
    <property type="entry name" value="NB-ARC"/>
</dbReference>
<dbReference type="AlphaFoldDB" id="A0A7R7DSH6"/>
<dbReference type="PRINTS" id="PR00364">
    <property type="entry name" value="DISEASERSIST"/>
</dbReference>
<feature type="repeat" description="TPR" evidence="1">
    <location>
        <begin position="728"/>
        <end position="761"/>
    </location>
</feature>
<dbReference type="InterPro" id="IPR027417">
    <property type="entry name" value="P-loop_NTPase"/>
</dbReference>
<dbReference type="Gene3D" id="3.40.50.300">
    <property type="entry name" value="P-loop containing nucleotide triphosphate hydrolases"/>
    <property type="match status" value="1"/>
</dbReference>